<dbReference type="OrthoDB" id="6506933at2"/>
<gene>
    <name evidence="1" type="ORF">Xmir_01646</name>
</gene>
<dbReference type="Proteomes" id="UP000221980">
    <property type="component" value="Unassembled WGS sequence"/>
</dbReference>
<accession>A0A2D0JSH2</accession>
<comment type="caution">
    <text evidence="1">The sequence shown here is derived from an EMBL/GenBank/DDBJ whole genome shotgun (WGS) entry which is preliminary data.</text>
</comment>
<evidence type="ECO:0000313" key="2">
    <source>
        <dbReference type="Proteomes" id="UP000221980"/>
    </source>
</evidence>
<dbReference type="RefSeq" id="WP_099113914.1">
    <property type="nucleotide sequence ID" value="NZ_CAWNQI010000095.1"/>
</dbReference>
<dbReference type="Pfam" id="PF19265">
    <property type="entry name" value="DUF5908"/>
    <property type="match status" value="1"/>
</dbReference>
<proteinExistence type="predicted"/>
<evidence type="ECO:0000313" key="1">
    <source>
        <dbReference type="EMBL" id="PHM49290.1"/>
    </source>
</evidence>
<dbReference type="InterPro" id="IPR045459">
    <property type="entry name" value="DUF5908"/>
</dbReference>
<keyword evidence="2" id="KW-1185">Reference proteome</keyword>
<dbReference type="EMBL" id="NITZ01000006">
    <property type="protein sequence ID" value="PHM49290.1"/>
    <property type="molecule type" value="Genomic_DNA"/>
</dbReference>
<sequence length="70" mass="7830">MTVEIRELIIQAKVVSPTSVSQTLVSPTQTTGSDQQGHSLIQESLDEAIWVEKIKREVLAALRDEEGWRP</sequence>
<name>A0A2D0JSH2_9GAMM</name>
<organism evidence="1 2">
    <name type="scientific">Xenorhabdus miraniensis</name>
    <dbReference type="NCBI Taxonomy" id="351674"/>
    <lineage>
        <taxon>Bacteria</taxon>
        <taxon>Pseudomonadati</taxon>
        <taxon>Pseudomonadota</taxon>
        <taxon>Gammaproteobacteria</taxon>
        <taxon>Enterobacterales</taxon>
        <taxon>Morganellaceae</taxon>
        <taxon>Xenorhabdus</taxon>
    </lineage>
</organism>
<reference evidence="1 2" key="1">
    <citation type="journal article" date="2017" name="Nat. Microbiol.">
        <title>Natural product diversity associated with the nematode symbionts Photorhabdus and Xenorhabdus.</title>
        <authorList>
            <person name="Tobias N.J."/>
            <person name="Wolff H."/>
            <person name="Djahanschiri B."/>
            <person name="Grundmann F."/>
            <person name="Kronenwerth M."/>
            <person name="Shi Y.M."/>
            <person name="Simonyi S."/>
            <person name="Grun P."/>
            <person name="Shapiro-Ilan D."/>
            <person name="Pidot S.J."/>
            <person name="Stinear T.P."/>
            <person name="Ebersberger I."/>
            <person name="Bode H.B."/>
        </authorList>
    </citation>
    <scope>NUCLEOTIDE SEQUENCE [LARGE SCALE GENOMIC DNA]</scope>
    <source>
        <strain evidence="1 2">DSM 17902</strain>
    </source>
</reference>
<protein>
    <submittedName>
        <fullName evidence="1">Uncharacterized protein</fullName>
    </submittedName>
</protein>
<dbReference type="AlphaFoldDB" id="A0A2D0JSH2"/>